<name>A0A7V4FFW7_UNCW3</name>
<gene>
    <name evidence="10" type="ORF">ENU28_00170</name>
</gene>
<organism evidence="10">
    <name type="scientific">candidate division WOR-3 bacterium</name>
    <dbReference type="NCBI Taxonomy" id="2052148"/>
    <lineage>
        <taxon>Bacteria</taxon>
        <taxon>Bacteria division WOR-3</taxon>
    </lineage>
</organism>
<dbReference type="PROSITE" id="PS52035">
    <property type="entry name" value="PEPTIDASE_M14"/>
    <property type="match status" value="1"/>
</dbReference>
<dbReference type="Pfam" id="PF00246">
    <property type="entry name" value="Peptidase_M14"/>
    <property type="match status" value="1"/>
</dbReference>
<keyword evidence="5" id="KW-0378">Hydrolase</keyword>
<feature type="active site" description="Proton donor/acceptor" evidence="8">
    <location>
        <position position="321"/>
    </location>
</feature>
<evidence type="ECO:0000256" key="3">
    <source>
        <dbReference type="ARBA" id="ARBA00022670"/>
    </source>
</evidence>
<comment type="similarity">
    <text evidence="2 8">Belongs to the peptidase M14 family.</text>
</comment>
<dbReference type="PANTHER" id="PTHR11705">
    <property type="entry name" value="PROTEASE FAMILY M14 CARBOXYPEPTIDASE A,B"/>
    <property type="match status" value="1"/>
</dbReference>
<keyword evidence="7" id="KW-0482">Metalloprotease</keyword>
<dbReference type="Gene3D" id="2.60.40.1120">
    <property type="entry name" value="Carboxypeptidase-like, regulatory domain"/>
    <property type="match status" value="1"/>
</dbReference>
<evidence type="ECO:0000256" key="1">
    <source>
        <dbReference type="ARBA" id="ARBA00001947"/>
    </source>
</evidence>
<evidence type="ECO:0000256" key="6">
    <source>
        <dbReference type="ARBA" id="ARBA00022833"/>
    </source>
</evidence>
<evidence type="ECO:0000259" key="9">
    <source>
        <dbReference type="PROSITE" id="PS52035"/>
    </source>
</evidence>
<keyword evidence="4" id="KW-0479">Metal-binding</keyword>
<dbReference type="SUPFAM" id="SSF49464">
    <property type="entry name" value="Carboxypeptidase regulatory domain-like"/>
    <property type="match status" value="1"/>
</dbReference>
<dbReference type="PANTHER" id="PTHR11705:SF143">
    <property type="entry name" value="SLL0236 PROTEIN"/>
    <property type="match status" value="1"/>
</dbReference>
<dbReference type="InterPro" id="IPR057246">
    <property type="entry name" value="CARBOXYPEPT_ZN_1"/>
</dbReference>
<dbReference type="EMBL" id="DTBX01000007">
    <property type="protein sequence ID" value="HGQ54863.1"/>
    <property type="molecule type" value="Genomic_DNA"/>
</dbReference>
<dbReference type="SMART" id="SM00631">
    <property type="entry name" value="Zn_pept"/>
    <property type="match status" value="1"/>
</dbReference>
<dbReference type="GO" id="GO:0004181">
    <property type="term" value="F:metallocarboxypeptidase activity"/>
    <property type="evidence" value="ECO:0007669"/>
    <property type="project" value="InterPro"/>
</dbReference>
<evidence type="ECO:0000256" key="4">
    <source>
        <dbReference type="ARBA" id="ARBA00022723"/>
    </source>
</evidence>
<dbReference type="Pfam" id="PF18962">
    <property type="entry name" value="Por_Secre_tail"/>
    <property type="match status" value="1"/>
</dbReference>
<evidence type="ECO:0000256" key="5">
    <source>
        <dbReference type="ARBA" id="ARBA00022801"/>
    </source>
</evidence>
<dbReference type="GO" id="GO:0006508">
    <property type="term" value="P:proteolysis"/>
    <property type="evidence" value="ECO:0007669"/>
    <property type="project" value="UniProtKB-KW"/>
</dbReference>
<dbReference type="AlphaFoldDB" id="A0A7V4FFW7"/>
<evidence type="ECO:0000256" key="2">
    <source>
        <dbReference type="ARBA" id="ARBA00005988"/>
    </source>
</evidence>
<sequence>MKKIFIVLFFFFILYAKEYYHIVKVKNVEKDKILLFDKKGFVINGFQDGNLIIEVPIGRENEIKKMGYDYEILIYNVTKYYEDNFADARYHTYQEFLDTLHILAINFSHICRLETIGFSVQNRPIVVMRITDNPDIEEYEPEILIEGNTHGDEKIGSEAAFGILRYLVLNYGIDPLVTQIVNSREIWISPVFNPDGHISNTRENANGVDLNRDYGYAWDTGWGSPDAFSQPETRAFRNLSARCHFSHWTSYHSGILFISCPWSYSPFTPPDSALVIGTFAREYASFTGYPYAQGYHGMYEIHGCSKDYAYGVYGAISWTTEICYIKTPPADSIEPITNREIQAMKNLIIKIKIGIEGVVKDSFTNQPIKALIQVDTFWPVYSDSVDGYFMRPLLSDTYSLKIMAPGYQTKIIENVISPSDTAIFLEIKLAPDSNSRYFGFITTMLRHRDNNIIPTFSNLALGYPDDRRISLGINGWIVIDMLKPVLNQPGIDFFVYENDNDPEGYNVYVSQNWNGPFYFCGSDTGTAAFDLSRSGLNWARYIKIVDDGDGSSSPTAGFDLDAIVAYTSPGPLLAPSLFGIIDTPPNGNGNGRAEPNELVSLLFKIRNMGNETAESVYTILRTSDTFITIIDSITYFGDILPDSEVGPLDPRIFISPNTPPRWQTRFNLVMIANNYLDSTTITIQTGGGTATCPIPDNQYIYWAYDNSCSTYTECPRYEWIEIRNIGIRLPITNDDQTIRIKWPFSFKYYGVIYNDSLSVCSNGWITPMRTTLTSYSNQPLPDPTSTNPSAMICPNWDDLYPPQSNGIWFLYDSLNHRIIIEWDSVHYYNPREVWDKFQVIIYDSTVAGPNGYNKILFQYKTRNGFTSSTIGIEDHTNTIGINYPQEGIIRERAIRFTNVWPQVVCICQDFKNQKEKVSYPTIIASQVKLNLEREKEISIYNLTGSKVKSLKPKGKEIVLDMKELPKGIYIINLKENKKNLKVIKIR</sequence>
<proteinExistence type="inferred from homology"/>
<accession>A0A7V4FFW7</accession>
<dbReference type="InterPro" id="IPR008969">
    <property type="entry name" value="CarboxyPept-like_regulatory"/>
</dbReference>
<comment type="caution">
    <text evidence="10">The sequence shown here is derived from an EMBL/GenBank/DDBJ whole genome shotgun (WGS) entry which is preliminary data.</text>
</comment>
<evidence type="ECO:0000256" key="7">
    <source>
        <dbReference type="ARBA" id="ARBA00023049"/>
    </source>
</evidence>
<dbReference type="GO" id="GO:0008270">
    <property type="term" value="F:zinc ion binding"/>
    <property type="evidence" value="ECO:0007669"/>
    <property type="project" value="InterPro"/>
</dbReference>
<reference evidence="10" key="1">
    <citation type="journal article" date="2020" name="mSystems">
        <title>Genome- and Community-Level Interaction Insights into Carbon Utilization and Element Cycling Functions of Hydrothermarchaeota in Hydrothermal Sediment.</title>
        <authorList>
            <person name="Zhou Z."/>
            <person name="Liu Y."/>
            <person name="Xu W."/>
            <person name="Pan J."/>
            <person name="Luo Z.H."/>
            <person name="Li M."/>
        </authorList>
    </citation>
    <scope>NUCLEOTIDE SEQUENCE [LARGE SCALE GENOMIC DNA]</scope>
    <source>
        <strain evidence="10">SpSt-655</strain>
    </source>
</reference>
<protein>
    <submittedName>
        <fullName evidence="10">T9SS type A sorting domain-containing protein</fullName>
    </submittedName>
</protein>
<evidence type="ECO:0000313" key="10">
    <source>
        <dbReference type="EMBL" id="HGQ54863.1"/>
    </source>
</evidence>
<dbReference type="InterPro" id="IPR026444">
    <property type="entry name" value="Secre_tail"/>
</dbReference>
<dbReference type="SUPFAM" id="SSF53187">
    <property type="entry name" value="Zn-dependent exopeptidases"/>
    <property type="match status" value="1"/>
</dbReference>
<feature type="domain" description="Peptidase M14" evidence="9">
    <location>
        <begin position="89"/>
        <end position="351"/>
    </location>
</feature>
<keyword evidence="3" id="KW-0645">Protease</keyword>
<dbReference type="GO" id="GO:0005615">
    <property type="term" value="C:extracellular space"/>
    <property type="evidence" value="ECO:0007669"/>
    <property type="project" value="TreeGrafter"/>
</dbReference>
<dbReference type="PROSITE" id="PS00132">
    <property type="entry name" value="CARBOXYPEPT_ZN_1"/>
    <property type="match status" value="1"/>
</dbReference>
<comment type="cofactor">
    <cofactor evidence="1">
        <name>Zn(2+)</name>
        <dbReference type="ChEBI" id="CHEBI:29105"/>
    </cofactor>
</comment>
<dbReference type="Gene3D" id="3.40.630.10">
    <property type="entry name" value="Zn peptidases"/>
    <property type="match status" value="1"/>
</dbReference>
<dbReference type="PRINTS" id="PR00765">
    <property type="entry name" value="CRBOXYPTASEA"/>
</dbReference>
<evidence type="ECO:0000256" key="8">
    <source>
        <dbReference type="PROSITE-ProRule" id="PRU01379"/>
    </source>
</evidence>
<keyword evidence="6" id="KW-0862">Zinc</keyword>
<dbReference type="InterPro" id="IPR000834">
    <property type="entry name" value="Peptidase_M14"/>
</dbReference>
<dbReference type="NCBIfam" id="TIGR04183">
    <property type="entry name" value="Por_Secre_tail"/>
    <property type="match status" value="1"/>
</dbReference>